<evidence type="ECO:0000256" key="10">
    <source>
        <dbReference type="ARBA" id="ARBA00023315"/>
    </source>
</evidence>
<keyword evidence="8" id="KW-0444">Lipid biosynthesis</keyword>
<protein>
    <recommendedName>
        <fullName evidence="5">Glycerol-3-phosphate acyltransferase</fullName>
        <ecNumber evidence="4">2.3.1.15</ecNumber>
    </recommendedName>
</protein>
<dbReference type="PIRSF" id="PIRSF000437">
    <property type="entry name" value="GPAT_DHAPAT"/>
    <property type="match status" value="1"/>
</dbReference>
<evidence type="ECO:0000256" key="6">
    <source>
        <dbReference type="ARBA" id="ARBA00022679"/>
    </source>
</evidence>
<reference evidence="13" key="1">
    <citation type="submission" date="2023-07" db="EMBL/GenBank/DDBJ databases">
        <title>Genome content predicts the carbon catabolic preferences of heterotrophic bacteria.</title>
        <authorList>
            <person name="Gralka M."/>
        </authorList>
    </citation>
    <scope>NUCLEOTIDE SEQUENCE</scope>
    <source>
        <strain evidence="13">I2M16</strain>
    </source>
</reference>
<dbReference type="EMBL" id="JAUOPG010000002">
    <property type="protein sequence ID" value="MDO6452843.1"/>
    <property type="molecule type" value="Genomic_DNA"/>
</dbReference>
<keyword evidence="7" id="KW-0472">Membrane</keyword>
<dbReference type="AlphaFoldDB" id="A0AAW7XIP2"/>
<dbReference type="PANTHER" id="PTHR12563">
    <property type="entry name" value="GLYCEROL-3-PHOSPHATE ACYLTRANSFERASE"/>
    <property type="match status" value="1"/>
</dbReference>
<dbReference type="InterPro" id="IPR041728">
    <property type="entry name" value="GPAT/DHAPAT_LPLAT"/>
</dbReference>
<keyword evidence="8" id="KW-0594">Phospholipid biosynthesis</keyword>
<dbReference type="GO" id="GO:0012505">
    <property type="term" value="C:endomembrane system"/>
    <property type="evidence" value="ECO:0007669"/>
    <property type="project" value="UniProtKB-SubCell"/>
</dbReference>
<evidence type="ECO:0000256" key="3">
    <source>
        <dbReference type="ARBA" id="ARBA00007937"/>
    </source>
</evidence>
<evidence type="ECO:0000256" key="9">
    <source>
        <dbReference type="ARBA" id="ARBA00023264"/>
    </source>
</evidence>
<evidence type="ECO:0000313" key="13">
    <source>
        <dbReference type="EMBL" id="MDO6452843.1"/>
    </source>
</evidence>
<keyword evidence="10 13" id="KW-0012">Acyltransferase</keyword>
<comment type="similarity">
    <text evidence="3">Belongs to the GPAT/DAPAT family.</text>
</comment>
<evidence type="ECO:0000256" key="8">
    <source>
        <dbReference type="ARBA" id="ARBA00023209"/>
    </source>
</evidence>
<keyword evidence="9" id="KW-1208">Phospholipid metabolism</keyword>
<evidence type="ECO:0000256" key="4">
    <source>
        <dbReference type="ARBA" id="ARBA00013113"/>
    </source>
</evidence>
<dbReference type="SUPFAM" id="SSF69593">
    <property type="entry name" value="Glycerol-3-phosphate (1)-acyltransferase"/>
    <property type="match status" value="1"/>
</dbReference>
<dbReference type="InterPro" id="IPR045520">
    <property type="entry name" value="GPAT/DHAPAT_C"/>
</dbReference>
<comment type="caution">
    <text evidence="13">The sequence shown here is derived from an EMBL/GenBank/DDBJ whole genome shotgun (WGS) entry which is preliminary data.</text>
</comment>
<comment type="catalytic activity">
    <reaction evidence="11">
        <text>sn-glycerol 3-phosphate + an acyl-CoA = a 1-acyl-sn-glycero-3-phosphate + CoA</text>
        <dbReference type="Rhea" id="RHEA:15325"/>
        <dbReference type="ChEBI" id="CHEBI:57287"/>
        <dbReference type="ChEBI" id="CHEBI:57597"/>
        <dbReference type="ChEBI" id="CHEBI:57970"/>
        <dbReference type="ChEBI" id="CHEBI:58342"/>
        <dbReference type="EC" id="2.3.1.15"/>
    </reaction>
</comment>
<feature type="domain" description="Phospholipid/glycerol acyltransferase" evidence="12">
    <location>
        <begin position="278"/>
        <end position="405"/>
    </location>
</feature>
<evidence type="ECO:0000256" key="5">
    <source>
        <dbReference type="ARBA" id="ARBA00013432"/>
    </source>
</evidence>
<comment type="subcellular location">
    <subcellularLocation>
        <location evidence="1">Endomembrane system</location>
        <topology evidence="1">Peripheral membrane protein</topology>
    </subcellularLocation>
</comment>
<dbReference type="InterPro" id="IPR002123">
    <property type="entry name" value="Plipid/glycerol_acylTrfase"/>
</dbReference>
<keyword evidence="6" id="KW-0808">Transferase</keyword>
<evidence type="ECO:0000256" key="2">
    <source>
        <dbReference type="ARBA" id="ARBA00004765"/>
    </source>
</evidence>
<accession>A0AAW7XIP2</accession>
<dbReference type="SMART" id="SM00563">
    <property type="entry name" value="PlsC"/>
    <property type="match status" value="1"/>
</dbReference>
<dbReference type="GO" id="GO:0008654">
    <property type="term" value="P:phospholipid biosynthetic process"/>
    <property type="evidence" value="ECO:0007669"/>
    <property type="project" value="UniProtKB-KW"/>
</dbReference>
<dbReference type="Pfam" id="PF01553">
    <property type="entry name" value="Acyltransferase"/>
    <property type="match status" value="1"/>
</dbReference>
<keyword evidence="8" id="KW-0443">Lipid metabolism</keyword>
<dbReference type="EC" id="2.3.1.15" evidence="4"/>
<gene>
    <name evidence="13" type="ORF">Q4490_04635</name>
</gene>
<dbReference type="RefSeq" id="WP_303548905.1">
    <property type="nucleotide sequence ID" value="NZ_JAUOPG010000002.1"/>
</dbReference>
<name>A0AAW7XIP2_9GAMM</name>
<evidence type="ECO:0000259" key="12">
    <source>
        <dbReference type="SMART" id="SM00563"/>
    </source>
</evidence>
<dbReference type="GO" id="GO:0006631">
    <property type="term" value="P:fatty acid metabolic process"/>
    <property type="evidence" value="ECO:0007669"/>
    <property type="project" value="TreeGrafter"/>
</dbReference>
<evidence type="ECO:0000256" key="1">
    <source>
        <dbReference type="ARBA" id="ARBA00004184"/>
    </source>
</evidence>
<dbReference type="CDD" id="cd07993">
    <property type="entry name" value="LPLAT_DHAPAT-like"/>
    <property type="match status" value="1"/>
</dbReference>
<dbReference type="Pfam" id="PF19277">
    <property type="entry name" value="GPAT_C"/>
    <property type="match status" value="1"/>
</dbReference>
<evidence type="ECO:0000256" key="7">
    <source>
        <dbReference type="ARBA" id="ARBA00023136"/>
    </source>
</evidence>
<evidence type="ECO:0000256" key="11">
    <source>
        <dbReference type="ARBA" id="ARBA00048427"/>
    </source>
</evidence>
<dbReference type="PANTHER" id="PTHR12563:SF17">
    <property type="entry name" value="DIHYDROXYACETONE PHOSPHATE ACYLTRANSFERASE"/>
    <property type="match status" value="1"/>
</dbReference>
<sequence>MHLVKNIRKLAIHLWIKTNVQGAVLLQPDKQRLYILQSGRPSHRLLLRKHLKLNSNKVPNARILSLHDLPSLLKRLESQVEKLSFDPMAPDIQLIPVSIYHGRLPERINLTPLQRLNRWLQRENSLIGHCFQILLNGRQTLLQLDQPLSLKDEIHQHPHQPAGVIAHQIQQALDAHFTKRRIAIRGPELSGRETMLNTVINAPQIRQQIALIATNTGQLVDEVENQARRKLDGIAANLSPSTAKVLEPLLSFLWRKVYNRVHIQGTEQLQACAANHQLVYLPCHKSHMDYLMLSWALYKHGLMIPHVAAGENLNVPVLGSILKRGGAIFMRRRFKGSDLYPHLFKEYLAYMASRGHSLEYFIEGGRSRTGRLLPAKTGLLSMTIENFAKSPDKPVALVPVWISYDKLVESDTYQRELDGAEKSGESFLGAIKTLRKFSHKFGEAALSFGDPILLEQAIDTTNAIRPQIDTLGFQVLQHINSALYANQTALIATVLLTESKLSLPRSRLIASIEQLICVLRKLPNAPRQLAQGDINEWIDLAVERNQLTADQHIISLNEAQAREMSFYRNQLHSLTVLAGCYVMLVKRYEKPTPQNMPRLLQTLYPYLRAELFLPWKQTQTTPAFRELRIGLEENQLLTREDTHLKVVDSHINRVLIRTAEPILIRYFIVFRLLTDTGLSTDDLISESQRIALSIHHHFGFHSPEYSDAKMLQLFIDQLFEQEVLTKADDIVMLHDDSKAFIRRARQFLSSSLVTLVERELHRY</sequence>
<comment type="pathway">
    <text evidence="2">Phospholipid metabolism; CDP-diacylglycerol biosynthesis; CDP-diacylglycerol from sn-glycerol 3-phosphate: step 1/3.</text>
</comment>
<proteinExistence type="inferred from homology"/>
<organism evidence="13 14">
    <name type="scientific">Neptunomonas phycophila</name>
    <dbReference type="NCBI Taxonomy" id="1572645"/>
    <lineage>
        <taxon>Bacteria</taxon>
        <taxon>Pseudomonadati</taxon>
        <taxon>Pseudomonadota</taxon>
        <taxon>Gammaproteobacteria</taxon>
        <taxon>Oceanospirillales</taxon>
        <taxon>Oceanospirillaceae</taxon>
        <taxon>Neptunomonas</taxon>
    </lineage>
</organism>
<dbReference type="GO" id="GO:0004366">
    <property type="term" value="F:glycerol-3-phosphate O-acyltransferase activity"/>
    <property type="evidence" value="ECO:0007669"/>
    <property type="project" value="UniProtKB-EC"/>
</dbReference>
<dbReference type="Proteomes" id="UP001169862">
    <property type="component" value="Unassembled WGS sequence"/>
</dbReference>
<dbReference type="InterPro" id="IPR022284">
    <property type="entry name" value="GPAT/DHAPAT"/>
</dbReference>
<evidence type="ECO:0000313" key="14">
    <source>
        <dbReference type="Proteomes" id="UP001169862"/>
    </source>
</evidence>